<dbReference type="HOGENOM" id="CLU_635836_0_0_4"/>
<dbReference type="SUPFAM" id="SSF56059">
    <property type="entry name" value="Glutathione synthetase ATP-binding domain-like"/>
    <property type="match status" value="1"/>
</dbReference>
<sequence length="431" mass="48071">MVPHLVTALTGPINELEQRVLESTPVIERWFRLEWMEHTPPFYSSVDIRNAGFKLAPVDTNLFPGGWNNLTPEMLPLAVQAAMAAIEKICPEAKNLLLVPENHTRNMFYLMNVAQLQKIFYQAGLNVRLGSLNPELKSPVTIDLPNGEQVRIEPLLRQGRRVGLKHFDPCTVLLNNDLSAGVPGILEDLHEQYLLPPLHAGWHVRKKSQHFAAYEGVAKRFGKLLGMDPWLINPLFNHCGQVNFAEGTGMECLQTNVDALLGKIKKKFKEYGIREKPFVIVKADNGTYGMGVMTVRDASDLNELNRKTKNKMAVIKDGQPVSDVIIQEGVLTHERINDAVAEPVVYMMDRYVVGGFYRVHADRGVDENLNAPGSSFAPLAFEKGAQQPQPGHKPGASVPNRFYLYGVIARLAMLAASYELEATDPLAEEFV</sequence>
<dbReference type="RefSeq" id="WP_029462922.1">
    <property type="nucleotide sequence ID" value="NZ_AP014568.1"/>
</dbReference>
<keyword evidence="2" id="KW-1185">Reference proteome</keyword>
<dbReference type="KEGG" id="cbaa:SRAA_1841"/>
<gene>
    <name evidence="1" type="ORF">SRAA_1841</name>
</gene>
<dbReference type="Gene3D" id="3.40.50.11280">
    <property type="entry name" value="Glutamate-cysteine ligase, N-terminal domain"/>
    <property type="match status" value="1"/>
</dbReference>
<accession>A0A060NK74</accession>
<evidence type="ECO:0000313" key="1">
    <source>
        <dbReference type="EMBL" id="BAO81695.1"/>
    </source>
</evidence>
<evidence type="ECO:0008006" key="3">
    <source>
        <dbReference type="Google" id="ProtNLM"/>
    </source>
</evidence>
<organism evidence="1 2">
    <name type="scientific">Serpentinimonas raichei</name>
    <dbReference type="NCBI Taxonomy" id="1458425"/>
    <lineage>
        <taxon>Bacteria</taxon>
        <taxon>Pseudomonadati</taxon>
        <taxon>Pseudomonadota</taxon>
        <taxon>Betaproteobacteria</taxon>
        <taxon>Burkholderiales</taxon>
        <taxon>Comamonadaceae</taxon>
        <taxon>Serpentinimonas</taxon>
    </lineage>
</organism>
<evidence type="ECO:0000313" key="2">
    <source>
        <dbReference type="Proteomes" id="UP000067461"/>
    </source>
</evidence>
<dbReference type="Pfam" id="PF08886">
    <property type="entry name" value="GshA"/>
    <property type="match status" value="1"/>
</dbReference>
<dbReference type="Proteomes" id="UP000067461">
    <property type="component" value="Chromosome"/>
</dbReference>
<dbReference type="NCBIfam" id="TIGR02049">
    <property type="entry name" value="gshA_ferroox"/>
    <property type="match status" value="1"/>
</dbReference>
<dbReference type="EMBL" id="AP014568">
    <property type="protein sequence ID" value="BAO81695.1"/>
    <property type="molecule type" value="Genomic_DNA"/>
</dbReference>
<reference evidence="1 2" key="1">
    <citation type="journal article" date="2014" name="Nat. Commun.">
        <title>Physiological and genomic features of highly alkaliphilic hydrogen-utilizing Betaproteobacteria from a continental serpentinizing site.</title>
        <authorList>
            <person name="Suzuki S."/>
            <person name="Kuenen J.G."/>
            <person name="Schipper K."/>
            <person name="van der Velde S."/>
            <person name="Ishii S."/>
            <person name="Wu A."/>
            <person name="Sorokin D.Y."/>
            <person name="Tenney A."/>
            <person name="Meng X.Y."/>
            <person name="Morrill P.L."/>
            <person name="Kamagata Y."/>
            <person name="Muyzer G."/>
            <person name="Nealson K.H."/>
        </authorList>
    </citation>
    <scope>NUCLEOTIDE SEQUENCE [LARGE SCALE GENOMIC DNA]</scope>
    <source>
        <strain evidence="1 2">A1</strain>
    </source>
</reference>
<dbReference type="InterPro" id="IPR011718">
    <property type="entry name" value="GshA"/>
</dbReference>
<dbReference type="OrthoDB" id="5644489at2"/>
<protein>
    <recommendedName>
        <fullName evidence="3">Glutamate--cysteine ligase</fullName>
    </recommendedName>
</protein>
<proteinExistence type="predicted"/>
<name>A0A060NK74_9BURK</name>
<dbReference type="InterPro" id="IPR042520">
    <property type="entry name" value="GshA_N"/>
</dbReference>
<dbReference type="AlphaFoldDB" id="A0A060NK74"/>
<dbReference type="STRING" id="1458425.SRAA_1841"/>